<protein>
    <submittedName>
        <fullName evidence="1">Uncharacterized protein</fullName>
    </submittedName>
</protein>
<reference evidence="1" key="1">
    <citation type="journal article" date="2016" name="Sci. Rep.">
        <title>Molecular characterization of firefly nuptial gifts: a multi-omics approach sheds light on postcopulatory sexual selection.</title>
        <authorList>
            <person name="Al-Wathiqui N."/>
            <person name="Fallon T.R."/>
            <person name="South A."/>
            <person name="Weng J.K."/>
            <person name="Lewis S.M."/>
        </authorList>
    </citation>
    <scope>NUCLEOTIDE SEQUENCE</scope>
</reference>
<sequence length="122" mass="13897">MTPVVDDTRRFPLIVQFGNVSGLGTARRWRWSPLLPTTGFFVATICCAQECSVAPECGNRLVDVQEKMYGPLRERKKTWAWGIESVWNVRRRTGEVIFRSWTNGVEQEAYVSILNDSLGKTT</sequence>
<evidence type="ECO:0000313" key="1">
    <source>
        <dbReference type="EMBL" id="JAV86310.1"/>
    </source>
</evidence>
<name>A0A1Y1MNM8_PHOPY</name>
<organism evidence="1">
    <name type="scientific">Photinus pyralis</name>
    <name type="common">Common eastern firefly</name>
    <name type="synonym">Lampyris pyralis</name>
    <dbReference type="NCBI Taxonomy" id="7054"/>
    <lineage>
        <taxon>Eukaryota</taxon>
        <taxon>Metazoa</taxon>
        <taxon>Ecdysozoa</taxon>
        <taxon>Arthropoda</taxon>
        <taxon>Hexapoda</taxon>
        <taxon>Insecta</taxon>
        <taxon>Pterygota</taxon>
        <taxon>Neoptera</taxon>
        <taxon>Endopterygota</taxon>
        <taxon>Coleoptera</taxon>
        <taxon>Polyphaga</taxon>
        <taxon>Elateriformia</taxon>
        <taxon>Elateroidea</taxon>
        <taxon>Lampyridae</taxon>
        <taxon>Lampyrinae</taxon>
        <taxon>Photinus</taxon>
    </lineage>
</organism>
<accession>A0A1Y1MNM8</accession>
<proteinExistence type="predicted"/>
<dbReference type="EMBL" id="GEZM01028432">
    <property type="protein sequence ID" value="JAV86310.1"/>
    <property type="molecule type" value="Transcribed_RNA"/>
</dbReference>
<dbReference type="AlphaFoldDB" id="A0A1Y1MNM8"/>